<keyword evidence="15" id="KW-0333">Golgi apparatus</keyword>
<dbReference type="Gene3D" id="1.20.1260.140">
    <property type="entry name" value="Alternative oxidase"/>
    <property type="match status" value="1"/>
</dbReference>
<keyword evidence="17" id="KW-0325">Glycoprotein</keyword>
<dbReference type="Proteomes" id="UP000008022">
    <property type="component" value="Unassembled WGS sequence"/>
</dbReference>
<dbReference type="EC" id="1.10.3.11" evidence="18"/>
<comment type="catalytic activity">
    <reaction evidence="1 18">
        <text>2 a ubiquinol + O2 = 2 a ubiquinone + 2 H2O</text>
        <dbReference type="Rhea" id="RHEA:30255"/>
        <dbReference type="Rhea" id="RHEA-COMP:9565"/>
        <dbReference type="Rhea" id="RHEA-COMP:9566"/>
        <dbReference type="ChEBI" id="CHEBI:15377"/>
        <dbReference type="ChEBI" id="CHEBI:15379"/>
        <dbReference type="ChEBI" id="CHEBI:16389"/>
        <dbReference type="ChEBI" id="CHEBI:17976"/>
        <dbReference type="EC" id="1.10.3.11"/>
    </reaction>
</comment>
<dbReference type="GO" id="GO:0102721">
    <property type="term" value="F:ubiquinol:oxygen oxidoreductase activity"/>
    <property type="evidence" value="ECO:0007669"/>
    <property type="project" value="UniProtKB-EC"/>
</dbReference>
<evidence type="ECO:0000256" key="18">
    <source>
        <dbReference type="RuleBase" id="RU003779"/>
    </source>
</evidence>
<proteinExistence type="inferred from homology"/>
<dbReference type="HOGENOM" id="CLU_740533_0_0_1"/>
<feature type="domain" description="Glycosyltransferase 61 catalytic" evidence="19">
    <location>
        <begin position="299"/>
        <end position="374"/>
    </location>
</feature>
<keyword evidence="16 18" id="KW-0472">Membrane</keyword>
<keyword evidence="13 18" id="KW-0560">Oxidoreductase</keyword>
<dbReference type="InterPro" id="IPR002680">
    <property type="entry name" value="AOX"/>
</dbReference>
<dbReference type="EnsemblPlants" id="ORUFI11G18860.1">
    <property type="protein sequence ID" value="ORUFI11G18860.1"/>
    <property type="gene ID" value="ORUFI11G18860"/>
</dbReference>
<evidence type="ECO:0000256" key="17">
    <source>
        <dbReference type="ARBA" id="ARBA00023180"/>
    </source>
</evidence>
<evidence type="ECO:0000313" key="21">
    <source>
        <dbReference type="Proteomes" id="UP000008022"/>
    </source>
</evidence>
<keyword evidence="7" id="KW-0328">Glycosyltransferase</keyword>
<evidence type="ECO:0000256" key="10">
    <source>
        <dbReference type="ARBA" id="ARBA00022723"/>
    </source>
</evidence>
<keyword evidence="11 18" id="KW-0249">Electron transport</keyword>
<keyword evidence="21" id="KW-1185">Reference proteome</keyword>
<dbReference type="GO" id="GO:0016763">
    <property type="term" value="F:pentosyltransferase activity"/>
    <property type="evidence" value="ECO:0007669"/>
    <property type="project" value="UniProtKB-ARBA"/>
</dbReference>
<evidence type="ECO:0000256" key="5">
    <source>
        <dbReference type="ARBA" id="ARBA00022448"/>
    </source>
</evidence>
<evidence type="ECO:0000256" key="1">
    <source>
        <dbReference type="ARBA" id="ARBA00001192"/>
    </source>
</evidence>
<dbReference type="InterPro" id="IPR038659">
    <property type="entry name" value="AOX_sf"/>
</dbReference>
<reference evidence="21" key="1">
    <citation type="submission" date="2013-06" db="EMBL/GenBank/DDBJ databases">
        <authorList>
            <person name="Zhao Q."/>
        </authorList>
    </citation>
    <scope>NUCLEOTIDE SEQUENCE</scope>
    <source>
        <strain evidence="21">cv. W1943</strain>
    </source>
</reference>
<evidence type="ECO:0000256" key="16">
    <source>
        <dbReference type="ARBA" id="ARBA00023136"/>
    </source>
</evidence>
<evidence type="ECO:0000256" key="9">
    <source>
        <dbReference type="ARBA" id="ARBA00022692"/>
    </source>
</evidence>
<keyword evidence="10 18" id="KW-0479">Metal-binding</keyword>
<keyword evidence="8" id="KW-0808">Transferase</keyword>
<evidence type="ECO:0000256" key="6">
    <source>
        <dbReference type="ARBA" id="ARBA00022660"/>
    </source>
</evidence>
<keyword evidence="12" id="KW-1133">Transmembrane helix</keyword>
<dbReference type="AlphaFoldDB" id="A0A0E0RA05"/>
<dbReference type="Pfam" id="PF04577">
    <property type="entry name" value="Glyco_transf_61"/>
    <property type="match status" value="1"/>
</dbReference>
<keyword evidence="6 18" id="KW-0679">Respiratory chain</keyword>
<dbReference type="InterPro" id="IPR049625">
    <property type="entry name" value="Glyco_transf_61_cat"/>
</dbReference>
<name>A0A0E0RA05_ORYRU</name>
<dbReference type="PANTHER" id="PTHR20961">
    <property type="entry name" value="GLYCOSYLTRANSFERASE"/>
    <property type="match status" value="1"/>
</dbReference>
<accession>A0A0E0RA05</accession>
<comment type="cofactor">
    <cofactor evidence="18">
        <name>Fe cation</name>
        <dbReference type="ChEBI" id="CHEBI:24875"/>
    </cofactor>
    <text evidence="18">Binds 2 iron ions per subunit.</text>
</comment>
<keyword evidence="14 18" id="KW-0408">Iron</keyword>
<evidence type="ECO:0000256" key="8">
    <source>
        <dbReference type="ARBA" id="ARBA00022679"/>
    </source>
</evidence>
<dbReference type="Pfam" id="PF01786">
    <property type="entry name" value="AOX"/>
    <property type="match status" value="1"/>
</dbReference>
<evidence type="ECO:0000256" key="4">
    <source>
        <dbReference type="ARBA" id="ARBA00008388"/>
    </source>
</evidence>
<sequence length="374" mass="40645">MMLETVAAVPAAGDGGRHMLLHLCSLRDIKHSDGWIRVLLEEAENERMHLMAFMAVPKRRINPPPNDTTSTARVVGDHNAGDVVVLDNQLRSPCSSLAGDTICCDRSNFNTDVCFMASDVRTDPSSLSLLLFPKQPPTANATVEERIRAHHEQGRGGAAPDGSSRHDAPLLVMTAGGYTGNLFHAFSDGFVPAWLTVQHLRRRVVLGVLLYNPWWAGTYGEIISGLLDYHVVDLLHDKRKHCFPGAIIGTRFHGILSVNPARLRDNKTIVDFHDLLADVYETAGDTVVVDVPQPAPRRPRLGIVSCRGKRVIENQAAVARLARTVGFDVDILETADGLPLPASYASVSACDVLVGVHSADLTKLLFLRPGAALV</sequence>
<evidence type="ECO:0000256" key="3">
    <source>
        <dbReference type="ARBA" id="ARBA00004881"/>
    </source>
</evidence>
<dbReference type="GO" id="GO:0000139">
    <property type="term" value="C:Golgi membrane"/>
    <property type="evidence" value="ECO:0007669"/>
    <property type="project" value="UniProtKB-SubCell"/>
</dbReference>
<dbReference type="GO" id="GO:0009916">
    <property type="term" value="F:alternative oxidase activity"/>
    <property type="evidence" value="ECO:0007669"/>
    <property type="project" value="UniProtKB-UniRule"/>
</dbReference>
<dbReference type="GO" id="GO:0046872">
    <property type="term" value="F:metal ion binding"/>
    <property type="evidence" value="ECO:0007669"/>
    <property type="project" value="UniProtKB-UniRule"/>
</dbReference>
<comment type="pathway">
    <text evidence="3">Glycan metabolism.</text>
</comment>
<evidence type="ECO:0000256" key="7">
    <source>
        <dbReference type="ARBA" id="ARBA00022676"/>
    </source>
</evidence>
<keyword evidence="9 18" id="KW-0812">Transmembrane</keyword>
<evidence type="ECO:0000256" key="12">
    <source>
        <dbReference type="ARBA" id="ARBA00022989"/>
    </source>
</evidence>
<reference evidence="20" key="2">
    <citation type="submission" date="2015-06" db="UniProtKB">
        <authorList>
            <consortium name="EnsemblPlants"/>
        </authorList>
    </citation>
    <scope>IDENTIFICATION</scope>
</reference>
<evidence type="ECO:0000256" key="14">
    <source>
        <dbReference type="ARBA" id="ARBA00023004"/>
    </source>
</evidence>
<dbReference type="GO" id="GO:0098803">
    <property type="term" value="C:respiratory chain complex"/>
    <property type="evidence" value="ECO:0007669"/>
    <property type="project" value="UniProtKB-UniRule"/>
</dbReference>
<evidence type="ECO:0000256" key="15">
    <source>
        <dbReference type="ARBA" id="ARBA00023034"/>
    </source>
</evidence>
<dbReference type="PANTHER" id="PTHR20961:SF142">
    <property type="entry name" value="OS01G0956200 PROTEIN"/>
    <property type="match status" value="1"/>
</dbReference>
<evidence type="ECO:0000256" key="13">
    <source>
        <dbReference type="ARBA" id="ARBA00023002"/>
    </source>
</evidence>
<comment type="similarity">
    <text evidence="4 18">Belongs to the alternative oxidase family.</text>
</comment>
<evidence type="ECO:0000313" key="20">
    <source>
        <dbReference type="EnsemblPlants" id="ORUFI11G18860.1"/>
    </source>
</evidence>
<organism evidence="20 21">
    <name type="scientific">Oryza rufipogon</name>
    <name type="common">Brownbeard rice</name>
    <name type="synonym">Asian wild rice</name>
    <dbReference type="NCBI Taxonomy" id="4529"/>
    <lineage>
        <taxon>Eukaryota</taxon>
        <taxon>Viridiplantae</taxon>
        <taxon>Streptophyta</taxon>
        <taxon>Embryophyta</taxon>
        <taxon>Tracheophyta</taxon>
        <taxon>Spermatophyta</taxon>
        <taxon>Magnoliopsida</taxon>
        <taxon>Liliopsida</taxon>
        <taxon>Poales</taxon>
        <taxon>Poaceae</taxon>
        <taxon>BOP clade</taxon>
        <taxon>Oryzoideae</taxon>
        <taxon>Oryzeae</taxon>
        <taxon>Oryzinae</taxon>
        <taxon>Oryza</taxon>
    </lineage>
</organism>
<evidence type="ECO:0000259" key="19">
    <source>
        <dbReference type="Pfam" id="PF04577"/>
    </source>
</evidence>
<protein>
    <recommendedName>
        <fullName evidence="18">Ubiquinol oxidase</fullName>
        <ecNumber evidence="18">1.10.3.11</ecNumber>
    </recommendedName>
</protein>
<dbReference type="Gramene" id="ORUFI11G18860.1">
    <property type="protein sequence ID" value="ORUFI11G18860.1"/>
    <property type="gene ID" value="ORUFI11G18860"/>
</dbReference>
<comment type="subcellular location">
    <subcellularLocation>
        <location evidence="2">Golgi apparatus membrane</location>
        <topology evidence="2">Single-pass type II membrane protein</topology>
    </subcellularLocation>
</comment>
<keyword evidence="5" id="KW-0813">Transport</keyword>
<evidence type="ECO:0000256" key="2">
    <source>
        <dbReference type="ARBA" id="ARBA00004323"/>
    </source>
</evidence>
<dbReference type="GO" id="GO:0106292">
    <property type="term" value="F:superoxide-generating NADPH oxidase activity"/>
    <property type="evidence" value="ECO:0007669"/>
    <property type="project" value="UniProtKB-ARBA"/>
</dbReference>
<dbReference type="eggNOG" id="KOG4698">
    <property type="taxonomic scope" value="Eukaryota"/>
</dbReference>
<evidence type="ECO:0000256" key="11">
    <source>
        <dbReference type="ARBA" id="ARBA00022982"/>
    </source>
</evidence>
<dbReference type="InterPro" id="IPR007657">
    <property type="entry name" value="Glycosyltransferase_61"/>
</dbReference>